<sequence length="210" mass="23448">MLFDFAQTSIDKRYRLLTATVFPRPIAWVSTVSPQGVYNLAPFSFFNVFSNEPPILIFSPGFKVIEEAGELVLVDKDTLANIKTTGEFVINLVSRSLAEKMNLTSGEFAPQVNEFERADLTATPSHMVLPPRVKESPVSFECNLYEHIELARLPGAGNLVLGEILCMHIDDELMQGNRIDMQALDLVGRMGGNRYCTTRDTFDLARPTTD</sequence>
<dbReference type="AlphaFoldDB" id="A0A8J7PEC1"/>
<evidence type="ECO:0000256" key="3">
    <source>
        <dbReference type="ARBA" id="ARBA00022643"/>
    </source>
</evidence>
<proteinExistence type="inferred from homology"/>
<gene>
    <name evidence="6" type="ORF">J0M35_07960</name>
</gene>
<evidence type="ECO:0000256" key="1">
    <source>
        <dbReference type="ARBA" id="ARBA00001917"/>
    </source>
</evidence>
<comment type="cofactor">
    <cofactor evidence="1">
        <name>FMN</name>
        <dbReference type="ChEBI" id="CHEBI:58210"/>
    </cofactor>
</comment>
<evidence type="ECO:0000259" key="5">
    <source>
        <dbReference type="SMART" id="SM00903"/>
    </source>
</evidence>
<dbReference type="PANTHER" id="PTHR33798:SF5">
    <property type="entry name" value="FLAVIN REDUCTASE LIKE DOMAIN-CONTAINING PROTEIN"/>
    <property type="match status" value="1"/>
</dbReference>
<comment type="caution">
    <text evidence="6">The sequence shown here is derived from an EMBL/GenBank/DDBJ whole genome shotgun (WGS) entry which is preliminary data.</text>
</comment>
<organism evidence="6 7">
    <name type="scientific">Candidatus Obscuribacter phosphatis</name>
    <dbReference type="NCBI Taxonomy" id="1906157"/>
    <lineage>
        <taxon>Bacteria</taxon>
        <taxon>Bacillati</taxon>
        <taxon>Candidatus Melainabacteria</taxon>
        <taxon>Candidatus Obscuribacterales</taxon>
        <taxon>Candidatus Obscuribacteraceae</taxon>
        <taxon>Candidatus Obscuribacter</taxon>
    </lineage>
</organism>
<dbReference type="EMBL" id="JAFLCK010000009">
    <property type="protein sequence ID" value="MBN8660278.1"/>
    <property type="molecule type" value="Genomic_DNA"/>
</dbReference>
<feature type="domain" description="Flavin reductase like" evidence="5">
    <location>
        <begin position="19"/>
        <end position="182"/>
    </location>
</feature>
<dbReference type="PANTHER" id="PTHR33798">
    <property type="entry name" value="FLAVOPROTEIN OXYGENASE"/>
    <property type="match status" value="1"/>
</dbReference>
<comment type="similarity">
    <text evidence="4">Belongs to the flavoredoxin family.</text>
</comment>
<dbReference type="GO" id="GO:0010181">
    <property type="term" value="F:FMN binding"/>
    <property type="evidence" value="ECO:0007669"/>
    <property type="project" value="InterPro"/>
</dbReference>
<accession>A0A8J7PEC1</accession>
<dbReference type="InterPro" id="IPR002563">
    <property type="entry name" value="Flavin_Rdtase-like_dom"/>
</dbReference>
<dbReference type="SMART" id="SM00903">
    <property type="entry name" value="Flavin_Reduct"/>
    <property type="match status" value="1"/>
</dbReference>
<dbReference type="Proteomes" id="UP000664277">
    <property type="component" value="Unassembled WGS sequence"/>
</dbReference>
<dbReference type="InterPro" id="IPR012349">
    <property type="entry name" value="Split_barrel_FMN-bd"/>
</dbReference>
<reference evidence="6" key="1">
    <citation type="submission" date="2021-02" db="EMBL/GenBank/DDBJ databases">
        <title>Genome-Resolved Metagenomics of a Microbial Community Performing Photosynthetic Biological Nutrient Removal.</title>
        <authorList>
            <person name="Mcdaniel E.A."/>
        </authorList>
    </citation>
    <scope>NUCLEOTIDE SEQUENCE</scope>
    <source>
        <strain evidence="6">UWPOB_OBS1</strain>
    </source>
</reference>
<evidence type="ECO:0000256" key="4">
    <source>
        <dbReference type="ARBA" id="ARBA00038054"/>
    </source>
</evidence>
<keyword evidence="3" id="KW-0288">FMN</keyword>
<evidence type="ECO:0000313" key="7">
    <source>
        <dbReference type="Proteomes" id="UP000664277"/>
    </source>
</evidence>
<protein>
    <submittedName>
        <fullName evidence="6">Flavin reductase family protein</fullName>
    </submittedName>
</protein>
<dbReference type="Gene3D" id="2.30.110.10">
    <property type="entry name" value="Electron Transport, Fmn-binding Protein, Chain A"/>
    <property type="match status" value="1"/>
</dbReference>
<dbReference type="GO" id="GO:0016646">
    <property type="term" value="F:oxidoreductase activity, acting on the CH-NH group of donors, NAD or NADP as acceptor"/>
    <property type="evidence" value="ECO:0007669"/>
    <property type="project" value="UniProtKB-ARBA"/>
</dbReference>
<evidence type="ECO:0000313" key="6">
    <source>
        <dbReference type="EMBL" id="MBN8660278.1"/>
    </source>
</evidence>
<evidence type="ECO:0000256" key="2">
    <source>
        <dbReference type="ARBA" id="ARBA00022630"/>
    </source>
</evidence>
<keyword evidence="2" id="KW-0285">Flavoprotein</keyword>
<name>A0A8J7PEC1_9BACT</name>
<dbReference type="Pfam" id="PF01613">
    <property type="entry name" value="Flavin_Reduct"/>
    <property type="match status" value="1"/>
</dbReference>
<dbReference type="SUPFAM" id="SSF50475">
    <property type="entry name" value="FMN-binding split barrel"/>
    <property type="match status" value="1"/>
</dbReference>